<dbReference type="SUPFAM" id="SSF50475">
    <property type="entry name" value="FMN-binding split barrel"/>
    <property type="match status" value="1"/>
</dbReference>
<dbReference type="EMBL" id="CP079105">
    <property type="protein sequence ID" value="QXQ15921.1"/>
    <property type="molecule type" value="Genomic_DNA"/>
</dbReference>
<reference evidence="1" key="1">
    <citation type="submission" date="2021-07" db="EMBL/GenBank/DDBJ databases">
        <title>Candidatus Kaistella beijingensis sp. nov. isolated from a municipal wastewater treatment plant is involved in sludge foaming.</title>
        <authorList>
            <person name="Song Y."/>
            <person name="Liu S.-J."/>
        </authorList>
    </citation>
    <scope>NUCLEOTIDE SEQUENCE</scope>
    <source>
        <strain evidence="1">DSM 43998</strain>
    </source>
</reference>
<proteinExistence type="predicted"/>
<protein>
    <submittedName>
        <fullName evidence="1">Pyridoxamine 5'-phosphate oxidase family protein</fullName>
    </submittedName>
</protein>
<sequence length="135" mass="14527">MELLDVAQCWRLLSGNDVGRLAMAVGGEVDIFPVNYVVDDTSVVFRTAPGTKLIEVVIGGPIAFEADGYDAAAGQAWSVVCKGTAQRIEDRAGLDSAEALGLVSWNNAPKEEFVRITPTQVTGRRYHVYRKGAEA</sequence>
<dbReference type="InterPro" id="IPR012349">
    <property type="entry name" value="Split_barrel_FMN-bd"/>
</dbReference>
<gene>
    <name evidence="1" type="ORF">KV203_13880</name>
</gene>
<name>A0ABX8SF08_9ACTN</name>
<dbReference type="Pfam" id="PF12900">
    <property type="entry name" value="Pyridox_ox_2"/>
    <property type="match status" value="1"/>
</dbReference>
<dbReference type="Gene3D" id="2.30.110.10">
    <property type="entry name" value="Electron Transport, Fmn-binding Protein, Chain A"/>
    <property type="match status" value="1"/>
</dbReference>
<evidence type="ECO:0000313" key="1">
    <source>
        <dbReference type="EMBL" id="QXQ15921.1"/>
    </source>
</evidence>
<keyword evidence="2" id="KW-1185">Reference proteome</keyword>
<dbReference type="Proteomes" id="UP000887023">
    <property type="component" value="Chromosome"/>
</dbReference>
<accession>A0ABX8SF08</accession>
<organism evidence="1 2">
    <name type="scientific">Skermania pinensis</name>
    <dbReference type="NCBI Taxonomy" id="39122"/>
    <lineage>
        <taxon>Bacteria</taxon>
        <taxon>Bacillati</taxon>
        <taxon>Actinomycetota</taxon>
        <taxon>Actinomycetes</taxon>
        <taxon>Mycobacteriales</taxon>
        <taxon>Gordoniaceae</taxon>
        <taxon>Skermania</taxon>
    </lineage>
</organism>
<dbReference type="InterPro" id="IPR024747">
    <property type="entry name" value="Pyridox_Oxase-rel"/>
</dbReference>
<evidence type="ECO:0000313" key="2">
    <source>
        <dbReference type="Proteomes" id="UP000887023"/>
    </source>
</evidence>